<dbReference type="InParanoid" id="W5MP06"/>
<dbReference type="GO" id="GO:0007259">
    <property type="term" value="P:cell surface receptor signaling pathway via JAK-STAT"/>
    <property type="evidence" value="ECO:0000318"/>
    <property type="project" value="GO_Central"/>
</dbReference>
<dbReference type="EMBL" id="AHAT01027336">
    <property type="status" value="NOT_ANNOTATED_CDS"/>
    <property type="molecule type" value="Genomic_DNA"/>
</dbReference>
<dbReference type="PANTHER" id="PTHR21353:SF7">
    <property type="entry name" value="CARDIOTROPHIN-LIKE CYTOKINE FACTOR 1"/>
    <property type="match status" value="1"/>
</dbReference>
<dbReference type="GO" id="GO:0005615">
    <property type="term" value="C:extracellular space"/>
    <property type="evidence" value="ECO:0007669"/>
    <property type="project" value="UniProtKB-KW"/>
</dbReference>
<keyword evidence="7" id="KW-1185">Reference proteome</keyword>
<dbReference type="GO" id="GO:0005125">
    <property type="term" value="F:cytokine activity"/>
    <property type="evidence" value="ECO:0000318"/>
    <property type="project" value="GO_Central"/>
</dbReference>
<dbReference type="EMBL" id="AHAT01027333">
    <property type="status" value="NOT_ANNOTATED_CDS"/>
    <property type="molecule type" value="Genomic_DNA"/>
</dbReference>
<dbReference type="STRING" id="7918.ENSLOCP00000010115"/>
<dbReference type="GO" id="GO:0048680">
    <property type="term" value="P:positive regulation of axon regeneration"/>
    <property type="evidence" value="ECO:0007669"/>
    <property type="project" value="Ensembl"/>
</dbReference>
<feature type="chain" id="PRO_5004868029" evidence="5">
    <location>
        <begin position="27"/>
        <end position="160"/>
    </location>
</feature>
<evidence type="ECO:0000256" key="1">
    <source>
        <dbReference type="ARBA" id="ARBA00004613"/>
    </source>
</evidence>
<dbReference type="eggNOG" id="ENOG502QUIA">
    <property type="taxonomic scope" value="Eukaryota"/>
</dbReference>
<keyword evidence="5" id="KW-0732">Signal</keyword>
<dbReference type="GO" id="GO:0005576">
    <property type="term" value="C:extracellular region"/>
    <property type="evidence" value="ECO:0000318"/>
    <property type="project" value="GO_Central"/>
</dbReference>
<dbReference type="InterPro" id="IPR009079">
    <property type="entry name" value="4_helix_cytokine-like_core"/>
</dbReference>
<keyword evidence="4" id="KW-0964">Secreted</keyword>
<comment type="subcellular location">
    <subcellularLocation>
        <location evidence="1">Secreted</location>
    </subcellularLocation>
</comment>
<dbReference type="AlphaFoldDB" id="W5MP06"/>
<protein>
    <submittedName>
        <fullName evidence="6">Cardiotrophin like cytokine factor 1</fullName>
    </submittedName>
</protein>
<dbReference type="HOGENOM" id="CLU_079382_1_0_1"/>
<reference evidence="6" key="3">
    <citation type="submission" date="2025-09" db="UniProtKB">
        <authorList>
            <consortium name="Ensembl"/>
        </authorList>
    </citation>
    <scope>IDENTIFICATION</scope>
</reference>
<dbReference type="SUPFAM" id="SSF47266">
    <property type="entry name" value="4-helical cytokines"/>
    <property type="match status" value="1"/>
</dbReference>
<sequence>MRISGARHGSLALLLAAAVSTAHVSALGSAGHRSSIERTYELTKYLEHQLRDIKHTYLSYLGPPFSDPDFAPPRPNSSALALPSAATRFELWKGLENRARLLQNHRAYSLLLGAVRELAQSTVCPYLQRSLLHFCTGLDGLLGSISGLLTALGYPLPPTE</sequence>
<comment type="similarity">
    <text evidence="2">Belongs to the IL-6 superfamily.</text>
</comment>
<dbReference type="Ensembl" id="ENSLOCT00000010127.1">
    <property type="protein sequence ID" value="ENSLOCP00000010115.1"/>
    <property type="gene ID" value="ENSLOCG00000008329.1"/>
</dbReference>
<organism evidence="6 7">
    <name type="scientific">Lepisosteus oculatus</name>
    <name type="common">Spotted gar</name>
    <dbReference type="NCBI Taxonomy" id="7918"/>
    <lineage>
        <taxon>Eukaryota</taxon>
        <taxon>Metazoa</taxon>
        <taxon>Chordata</taxon>
        <taxon>Craniata</taxon>
        <taxon>Vertebrata</taxon>
        <taxon>Euteleostomi</taxon>
        <taxon>Actinopterygii</taxon>
        <taxon>Neopterygii</taxon>
        <taxon>Holostei</taxon>
        <taxon>Semionotiformes</taxon>
        <taxon>Lepisosteidae</taxon>
        <taxon>Lepisosteus</taxon>
    </lineage>
</organism>
<dbReference type="EMBL" id="AHAT01027337">
    <property type="status" value="NOT_ANNOTATED_CDS"/>
    <property type="molecule type" value="Genomic_DNA"/>
</dbReference>
<accession>W5MP06</accession>
<keyword evidence="3" id="KW-0202">Cytokine</keyword>
<dbReference type="EMBL" id="AHAT01027335">
    <property type="status" value="NOT_ANNOTATED_CDS"/>
    <property type="molecule type" value="Genomic_DNA"/>
</dbReference>
<dbReference type="EMBL" id="AHAT01027334">
    <property type="status" value="NOT_ANNOTATED_CDS"/>
    <property type="molecule type" value="Genomic_DNA"/>
</dbReference>
<dbReference type="Bgee" id="ENSLOCG00000008329">
    <property type="expression patterns" value="Expressed in zone of skin and 1 other cell type or tissue"/>
</dbReference>
<evidence type="ECO:0000256" key="5">
    <source>
        <dbReference type="SAM" id="SignalP"/>
    </source>
</evidence>
<dbReference type="Proteomes" id="UP000018468">
    <property type="component" value="Linkage group LG9"/>
</dbReference>
<dbReference type="GeneTree" id="ENSGT00510000048856"/>
<evidence type="ECO:0000313" key="7">
    <source>
        <dbReference type="Proteomes" id="UP000018468"/>
    </source>
</evidence>
<dbReference type="PANTHER" id="PTHR21353">
    <property type="match status" value="1"/>
</dbReference>
<name>W5MP06_LEPOC</name>
<evidence type="ECO:0000256" key="4">
    <source>
        <dbReference type="ARBA" id="ARBA00022525"/>
    </source>
</evidence>
<reference evidence="6" key="2">
    <citation type="submission" date="2025-08" db="UniProtKB">
        <authorList>
            <consortium name="Ensembl"/>
        </authorList>
    </citation>
    <scope>IDENTIFICATION</scope>
</reference>
<evidence type="ECO:0000256" key="3">
    <source>
        <dbReference type="ARBA" id="ARBA00022514"/>
    </source>
</evidence>
<reference evidence="7" key="1">
    <citation type="submission" date="2011-12" db="EMBL/GenBank/DDBJ databases">
        <title>The Draft Genome of Lepisosteus oculatus.</title>
        <authorList>
            <consortium name="The Broad Institute Genome Assembly &amp; Analysis Group"/>
            <consortium name="Computational R&amp;D Group"/>
            <consortium name="and Sequencing Platform"/>
            <person name="Di Palma F."/>
            <person name="Alfoldi J."/>
            <person name="Johnson J."/>
            <person name="Berlin A."/>
            <person name="Gnerre S."/>
            <person name="Jaffe D."/>
            <person name="MacCallum I."/>
            <person name="Young S."/>
            <person name="Walker B.J."/>
            <person name="Lander E.S."/>
            <person name="Lindblad-Toh K."/>
        </authorList>
    </citation>
    <scope>NUCLEOTIDE SEQUENCE [LARGE SCALE GENOMIC DNA]</scope>
</reference>
<dbReference type="InterPro" id="IPR010681">
    <property type="entry name" value="PRF/CT"/>
</dbReference>
<feature type="signal peptide" evidence="5">
    <location>
        <begin position="1"/>
        <end position="26"/>
    </location>
</feature>
<dbReference type="OMA" id="VAFRMES"/>
<evidence type="ECO:0000313" key="6">
    <source>
        <dbReference type="Ensembl" id="ENSLOCP00000010115.1"/>
    </source>
</evidence>
<proteinExistence type="inferred from homology"/>
<evidence type="ECO:0000256" key="2">
    <source>
        <dbReference type="ARBA" id="ARBA00007432"/>
    </source>
</evidence>
<dbReference type="Gene3D" id="1.20.1250.10">
    <property type="match status" value="1"/>
</dbReference>